<dbReference type="RefSeq" id="WP_200465489.1">
    <property type="nucleotide sequence ID" value="NZ_JAENRR010000030.1"/>
</dbReference>
<keyword evidence="6" id="KW-1185">Reference proteome</keyword>
<comment type="caution">
    <text evidence="5">The sequence shown here is derived from an EMBL/GenBank/DDBJ whole genome shotgun (WGS) entry which is preliminary data.</text>
</comment>
<sequence length="397" mass="44635">MKTLIQKNKGLFVLPLIVLPFITLIFYILGGGSGKQVKKMHLASDGANYQLPDADRQIAILDKKEAYEQLPEQQGEKTIKLNVDTSQQLTPLEIAEHSSQVDVNTILLAHVKKQEELSRAALNQALTKPEVTKTQKSPGSNNLNSSLPRHRPQVQQRKTTPKKKTDNAEVFISSPEYSAAHQPYKNLTGIEELDELLTEHEKLLNQNDSLQHQLQQANHILKHYQEKEKHTFKVSIQSQSRFNRPGNKNSLMRAQVVEDSKVLTGNRIRLRLINGIQINGQAIKAGTFIYGLCKTNNERLQVLISSIPTQNNYLPVNLCAYDLDGIKGIYVPDHVARKVYQDVAGDINPAMLLAPANNPISYMGLNAANDLSRSMMKSVRQKKVFLRKNTVVILKNE</sequence>
<gene>
    <name evidence="5" type="primary">traM</name>
    <name evidence="5" type="ORF">JIV24_13035</name>
</gene>
<keyword evidence="1" id="KW-0175">Coiled coil</keyword>
<evidence type="ECO:0000256" key="1">
    <source>
        <dbReference type="SAM" id="Coils"/>
    </source>
</evidence>
<evidence type="ECO:0000259" key="4">
    <source>
        <dbReference type="Pfam" id="PF12508"/>
    </source>
</evidence>
<feature type="transmembrane region" description="Helical" evidence="3">
    <location>
        <begin position="12"/>
        <end position="30"/>
    </location>
</feature>
<feature type="coiled-coil region" evidence="1">
    <location>
        <begin position="193"/>
        <end position="227"/>
    </location>
</feature>
<organism evidence="5 6">
    <name type="scientific">Carboxylicivirga marina</name>
    <dbReference type="NCBI Taxonomy" id="2800988"/>
    <lineage>
        <taxon>Bacteria</taxon>
        <taxon>Pseudomonadati</taxon>
        <taxon>Bacteroidota</taxon>
        <taxon>Bacteroidia</taxon>
        <taxon>Marinilabiliales</taxon>
        <taxon>Marinilabiliaceae</taxon>
        <taxon>Carboxylicivirga</taxon>
    </lineage>
</organism>
<evidence type="ECO:0000256" key="3">
    <source>
        <dbReference type="SAM" id="Phobius"/>
    </source>
</evidence>
<dbReference type="Proteomes" id="UP000605676">
    <property type="component" value="Unassembled WGS sequence"/>
</dbReference>
<evidence type="ECO:0000313" key="5">
    <source>
        <dbReference type="EMBL" id="MBK3518262.1"/>
    </source>
</evidence>
<keyword evidence="3" id="KW-0812">Transmembrane</keyword>
<keyword evidence="3" id="KW-1133">Transmembrane helix</keyword>
<reference evidence="5 6" key="1">
    <citation type="submission" date="2021-01" db="EMBL/GenBank/DDBJ databases">
        <title>Carboxyliciviraga sp.nov., isolated from coastal sediments.</title>
        <authorList>
            <person name="Lu D."/>
            <person name="Zhang T."/>
        </authorList>
    </citation>
    <scope>NUCLEOTIDE SEQUENCE [LARGE SCALE GENOMIC DNA]</scope>
    <source>
        <strain evidence="5 6">N1Y132</strain>
    </source>
</reference>
<dbReference type="Pfam" id="PF12508">
    <property type="entry name" value="Transposon_TraM"/>
    <property type="match status" value="1"/>
</dbReference>
<feature type="domain" description="Conjugative transposon TraM C-terminal" evidence="4">
    <location>
        <begin position="253"/>
        <end position="395"/>
    </location>
</feature>
<protein>
    <submittedName>
        <fullName evidence="5">Conjugative transposon protein TraM</fullName>
    </submittedName>
</protein>
<name>A0ABS1HKR8_9BACT</name>
<keyword evidence="3" id="KW-0472">Membrane</keyword>
<evidence type="ECO:0000313" key="6">
    <source>
        <dbReference type="Proteomes" id="UP000605676"/>
    </source>
</evidence>
<feature type="region of interest" description="Disordered" evidence="2">
    <location>
        <begin position="126"/>
        <end position="167"/>
    </location>
</feature>
<dbReference type="InterPro" id="IPR055407">
    <property type="entry name" value="TraM_C"/>
</dbReference>
<dbReference type="EMBL" id="JAENRR010000030">
    <property type="protein sequence ID" value="MBK3518262.1"/>
    <property type="molecule type" value="Genomic_DNA"/>
</dbReference>
<proteinExistence type="predicted"/>
<accession>A0ABS1HKR8</accession>
<evidence type="ECO:0000256" key="2">
    <source>
        <dbReference type="SAM" id="MobiDB-lite"/>
    </source>
</evidence>